<name>A0A392R2W3_9FABA</name>
<dbReference type="SUPFAM" id="SSF56672">
    <property type="entry name" value="DNA/RNA polymerases"/>
    <property type="match status" value="1"/>
</dbReference>
<proteinExistence type="predicted"/>
<evidence type="ECO:0000313" key="1">
    <source>
        <dbReference type="EMBL" id="MCI30928.1"/>
    </source>
</evidence>
<dbReference type="Proteomes" id="UP000265520">
    <property type="component" value="Unassembled WGS sequence"/>
</dbReference>
<evidence type="ECO:0000313" key="2">
    <source>
        <dbReference type="Proteomes" id="UP000265520"/>
    </source>
</evidence>
<dbReference type="AlphaFoldDB" id="A0A392R2W3"/>
<keyword evidence="2" id="KW-1185">Reference proteome</keyword>
<protein>
    <submittedName>
        <fullName evidence="1">Putative retrotransposon protein</fullName>
    </submittedName>
</protein>
<reference evidence="1 2" key="1">
    <citation type="journal article" date="2018" name="Front. Plant Sci.">
        <title>Red Clover (Trifolium pratense) and Zigzag Clover (T. medium) - A Picture of Genomic Similarities and Differences.</title>
        <authorList>
            <person name="Dluhosova J."/>
            <person name="Istvanek J."/>
            <person name="Nedelnik J."/>
            <person name="Repkova J."/>
        </authorList>
    </citation>
    <scope>NUCLEOTIDE SEQUENCE [LARGE SCALE GENOMIC DNA]</scope>
    <source>
        <strain evidence="2">cv. 10/8</strain>
        <tissue evidence="1">Leaf</tissue>
    </source>
</reference>
<dbReference type="EMBL" id="LXQA010183310">
    <property type="protein sequence ID" value="MCI30928.1"/>
    <property type="molecule type" value="Genomic_DNA"/>
</dbReference>
<dbReference type="InterPro" id="IPR043502">
    <property type="entry name" value="DNA/RNA_pol_sf"/>
</dbReference>
<feature type="non-terminal residue" evidence="1">
    <location>
        <position position="50"/>
    </location>
</feature>
<comment type="caution">
    <text evidence="1">The sequence shown here is derived from an EMBL/GenBank/DDBJ whole genome shotgun (WGS) entry which is preliminary data.</text>
</comment>
<sequence>MSMKPDSVIWGASLALVNFLGHVISKEGIAVDPAMIETVLSWKQPQTVTD</sequence>
<organism evidence="1 2">
    <name type="scientific">Trifolium medium</name>
    <dbReference type="NCBI Taxonomy" id="97028"/>
    <lineage>
        <taxon>Eukaryota</taxon>
        <taxon>Viridiplantae</taxon>
        <taxon>Streptophyta</taxon>
        <taxon>Embryophyta</taxon>
        <taxon>Tracheophyta</taxon>
        <taxon>Spermatophyta</taxon>
        <taxon>Magnoliopsida</taxon>
        <taxon>eudicotyledons</taxon>
        <taxon>Gunneridae</taxon>
        <taxon>Pentapetalae</taxon>
        <taxon>rosids</taxon>
        <taxon>fabids</taxon>
        <taxon>Fabales</taxon>
        <taxon>Fabaceae</taxon>
        <taxon>Papilionoideae</taxon>
        <taxon>50 kb inversion clade</taxon>
        <taxon>NPAAA clade</taxon>
        <taxon>Hologalegina</taxon>
        <taxon>IRL clade</taxon>
        <taxon>Trifolieae</taxon>
        <taxon>Trifolium</taxon>
    </lineage>
</organism>
<accession>A0A392R2W3</accession>